<gene>
    <name evidence="1" type="ORF">JKJ07_40875</name>
</gene>
<dbReference type="EMBL" id="JAENHO010000015">
    <property type="protein sequence ID" value="MBL7260663.1"/>
    <property type="molecule type" value="Genomic_DNA"/>
</dbReference>
<evidence type="ECO:0008006" key="3">
    <source>
        <dbReference type="Google" id="ProtNLM"/>
    </source>
</evidence>
<evidence type="ECO:0000313" key="2">
    <source>
        <dbReference type="Proteomes" id="UP000598996"/>
    </source>
</evidence>
<name>A0ABS1W1Q1_9ACTN</name>
<protein>
    <recommendedName>
        <fullName evidence="3">Universal stress protein</fullName>
    </recommendedName>
</protein>
<proteinExistence type="predicted"/>
<reference evidence="1 2" key="1">
    <citation type="submission" date="2021-01" db="EMBL/GenBank/DDBJ databases">
        <title>Actinoplanes sp. nov. LDG1-01 isolated from lichen.</title>
        <authorList>
            <person name="Saeng-In P."/>
            <person name="Phongsopitanun W."/>
            <person name="Kanchanasin P."/>
            <person name="Yuki M."/>
            <person name="Kudo T."/>
            <person name="Ohkuma M."/>
            <person name="Tanasupawat S."/>
        </authorList>
    </citation>
    <scope>NUCLEOTIDE SEQUENCE [LARGE SCALE GENOMIC DNA]</scope>
    <source>
        <strain evidence="1 2">LDG1-01</strain>
    </source>
</reference>
<dbReference type="RefSeq" id="WP_202997401.1">
    <property type="nucleotide sequence ID" value="NZ_JAENHO010000015.1"/>
</dbReference>
<sequence>MRVGLTGHQRLSLSTRRTITSSIAGILTEQSDENLVGITSLAEGADQLFAFTVLATGGRLHAIIPSSDYESSFQDDQAARANYTALCGLANDITTLPFAKPGEDAYLAAGKAVVDNCDLLIAVWDGKPAVGRGGTGDIVRYANERSVDVKVIWPRGAQRI</sequence>
<dbReference type="SUPFAM" id="SSF102405">
    <property type="entry name" value="MCP/YpsA-like"/>
    <property type="match status" value="1"/>
</dbReference>
<keyword evidence="2" id="KW-1185">Reference proteome</keyword>
<organism evidence="1 2">
    <name type="scientific">Paractinoplanes lichenicola</name>
    <dbReference type="NCBI Taxonomy" id="2802976"/>
    <lineage>
        <taxon>Bacteria</taxon>
        <taxon>Bacillati</taxon>
        <taxon>Actinomycetota</taxon>
        <taxon>Actinomycetes</taxon>
        <taxon>Micromonosporales</taxon>
        <taxon>Micromonosporaceae</taxon>
        <taxon>Paractinoplanes</taxon>
    </lineage>
</organism>
<dbReference type="Gene3D" id="3.40.50.450">
    <property type="match status" value="1"/>
</dbReference>
<accession>A0ABS1W1Q1</accession>
<dbReference type="Proteomes" id="UP000598996">
    <property type="component" value="Unassembled WGS sequence"/>
</dbReference>
<comment type="caution">
    <text evidence="1">The sequence shown here is derived from an EMBL/GenBank/DDBJ whole genome shotgun (WGS) entry which is preliminary data.</text>
</comment>
<evidence type="ECO:0000313" key="1">
    <source>
        <dbReference type="EMBL" id="MBL7260663.1"/>
    </source>
</evidence>